<organism evidence="2 3">
    <name type="scientific">Deinococcus detaillensis</name>
    <dbReference type="NCBI Taxonomy" id="2592048"/>
    <lineage>
        <taxon>Bacteria</taxon>
        <taxon>Thermotogati</taxon>
        <taxon>Deinococcota</taxon>
        <taxon>Deinococci</taxon>
        <taxon>Deinococcales</taxon>
        <taxon>Deinococcaceae</taxon>
        <taxon>Deinococcus</taxon>
    </lineage>
</organism>
<accession>A0A553UU36</accession>
<feature type="signal peptide" evidence="1">
    <location>
        <begin position="1"/>
        <end position="21"/>
    </location>
</feature>
<proteinExistence type="predicted"/>
<dbReference type="AlphaFoldDB" id="A0A553UU36"/>
<evidence type="ECO:0000256" key="1">
    <source>
        <dbReference type="SAM" id="SignalP"/>
    </source>
</evidence>
<evidence type="ECO:0000313" key="3">
    <source>
        <dbReference type="Proteomes" id="UP000316092"/>
    </source>
</evidence>
<dbReference type="EMBL" id="VKDB01000013">
    <property type="protein sequence ID" value="TSA83720.1"/>
    <property type="molecule type" value="Genomic_DNA"/>
</dbReference>
<dbReference type="Proteomes" id="UP000316092">
    <property type="component" value="Unassembled WGS sequence"/>
</dbReference>
<keyword evidence="3" id="KW-1185">Reference proteome</keyword>
<gene>
    <name evidence="2" type="ORF">FNU79_12000</name>
</gene>
<evidence type="ECO:0000313" key="2">
    <source>
        <dbReference type="EMBL" id="TSA83720.1"/>
    </source>
</evidence>
<name>A0A553UU36_9DEIO</name>
<reference evidence="2 3" key="1">
    <citation type="submission" date="2019-07" db="EMBL/GenBank/DDBJ databases">
        <title>Deinococcus detaillus sp. nov., isolated from humus soil in Antarctica.</title>
        <authorList>
            <person name="Zhang K."/>
        </authorList>
    </citation>
    <scope>NUCLEOTIDE SEQUENCE [LARGE SCALE GENOMIC DNA]</scope>
    <source>
        <strain evidence="2 3">H1</strain>
    </source>
</reference>
<dbReference type="OrthoDB" id="9859812at2"/>
<keyword evidence="1" id="KW-0732">Signal</keyword>
<feature type="chain" id="PRO_5021789674" evidence="1">
    <location>
        <begin position="22"/>
        <end position="119"/>
    </location>
</feature>
<comment type="caution">
    <text evidence="2">The sequence shown here is derived from an EMBL/GenBank/DDBJ whole genome shotgun (WGS) entry which is preliminary data.</text>
</comment>
<protein>
    <submittedName>
        <fullName evidence="2">Uncharacterized protein</fullName>
    </submittedName>
</protein>
<sequence length="119" mass="12678">MSRILILIAAVTLSLTSSADASYLYWTSTSTKAERISTCLRFAKDGFSDLGYKGIRFTPGVEVSGSKSGVYVAVTCIGTQPRATAVVMGMGGDGKLVNKLQAELAQRISLYFCFTGNCD</sequence>
<dbReference type="RefSeq" id="WP_143721071.1">
    <property type="nucleotide sequence ID" value="NZ_VKDB01000013.1"/>
</dbReference>